<dbReference type="EC" id="6.3.5.-" evidence="1"/>
<accession>A0A2M8EN84</accession>
<dbReference type="GO" id="GO:0016740">
    <property type="term" value="F:transferase activity"/>
    <property type="evidence" value="ECO:0007669"/>
    <property type="project" value="UniProtKB-KW"/>
</dbReference>
<dbReference type="Gene3D" id="1.10.20.60">
    <property type="entry name" value="Glu-tRNAGln amidotransferase C subunit, N-terminal domain"/>
    <property type="match status" value="1"/>
</dbReference>
<dbReference type="GO" id="GO:0006412">
    <property type="term" value="P:translation"/>
    <property type="evidence" value="ECO:0007669"/>
    <property type="project" value="UniProtKB-UniRule"/>
</dbReference>
<comment type="subunit">
    <text evidence="1">Heterotrimer of A, B and C subunits.</text>
</comment>
<proteinExistence type="inferred from homology"/>
<dbReference type="Proteomes" id="UP000230251">
    <property type="component" value="Unassembled WGS sequence"/>
</dbReference>
<organism evidence="2 3">
    <name type="scientific">Candidatus Uhrbacteria bacterium CG_4_9_14_0_2_um_filter_41_50</name>
    <dbReference type="NCBI Taxonomy" id="1975031"/>
    <lineage>
        <taxon>Bacteria</taxon>
        <taxon>Candidatus Uhriibacteriota</taxon>
    </lineage>
</organism>
<keyword evidence="1" id="KW-0547">Nucleotide-binding</keyword>
<comment type="catalytic activity">
    <reaction evidence="1">
        <text>L-aspartyl-tRNA(Asn) + L-glutamine + ATP + H2O = L-asparaginyl-tRNA(Asn) + L-glutamate + ADP + phosphate + 2 H(+)</text>
        <dbReference type="Rhea" id="RHEA:14513"/>
        <dbReference type="Rhea" id="RHEA-COMP:9674"/>
        <dbReference type="Rhea" id="RHEA-COMP:9677"/>
        <dbReference type="ChEBI" id="CHEBI:15377"/>
        <dbReference type="ChEBI" id="CHEBI:15378"/>
        <dbReference type="ChEBI" id="CHEBI:29985"/>
        <dbReference type="ChEBI" id="CHEBI:30616"/>
        <dbReference type="ChEBI" id="CHEBI:43474"/>
        <dbReference type="ChEBI" id="CHEBI:58359"/>
        <dbReference type="ChEBI" id="CHEBI:78515"/>
        <dbReference type="ChEBI" id="CHEBI:78516"/>
        <dbReference type="ChEBI" id="CHEBI:456216"/>
    </reaction>
</comment>
<comment type="catalytic activity">
    <reaction evidence="1">
        <text>L-glutamyl-tRNA(Gln) + L-glutamine + ATP + H2O = L-glutaminyl-tRNA(Gln) + L-glutamate + ADP + phosphate + H(+)</text>
        <dbReference type="Rhea" id="RHEA:17521"/>
        <dbReference type="Rhea" id="RHEA-COMP:9681"/>
        <dbReference type="Rhea" id="RHEA-COMP:9684"/>
        <dbReference type="ChEBI" id="CHEBI:15377"/>
        <dbReference type="ChEBI" id="CHEBI:15378"/>
        <dbReference type="ChEBI" id="CHEBI:29985"/>
        <dbReference type="ChEBI" id="CHEBI:30616"/>
        <dbReference type="ChEBI" id="CHEBI:43474"/>
        <dbReference type="ChEBI" id="CHEBI:58359"/>
        <dbReference type="ChEBI" id="CHEBI:78520"/>
        <dbReference type="ChEBI" id="CHEBI:78521"/>
        <dbReference type="ChEBI" id="CHEBI:456216"/>
    </reaction>
</comment>
<dbReference type="HAMAP" id="MF_00122">
    <property type="entry name" value="GatC"/>
    <property type="match status" value="1"/>
</dbReference>
<dbReference type="InterPro" id="IPR003837">
    <property type="entry name" value="GatC"/>
</dbReference>
<sequence length="97" mass="10910">MANIEFNLDRVAKLAMLELTDQERAKFQEQLPSIVAYISKLQEVDTSNTDAKTYLSDRVNVFRADEVCDSDEDTHSRLIAAFPNSKGDALEVPGIFE</sequence>
<reference evidence="3" key="1">
    <citation type="submission" date="2017-09" db="EMBL/GenBank/DDBJ databases">
        <title>Depth-based differentiation of microbial function through sediment-hosted aquifers and enrichment of novel symbionts in the deep terrestrial subsurface.</title>
        <authorList>
            <person name="Probst A.J."/>
            <person name="Ladd B."/>
            <person name="Jarett J.K."/>
            <person name="Geller-Mcgrath D.E."/>
            <person name="Sieber C.M.K."/>
            <person name="Emerson J.B."/>
            <person name="Anantharaman K."/>
            <person name="Thomas B.C."/>
            <person name="Malmstrom R."/>
            <person name="Stieglmeier M."/>
            <person name="Klingl A."/>
            <person name="Woyke T."/>
            <person name="Ryan C.M."/>
            <person name="Banfield J.F."/>
        </authorList>
    </citation>
    <scope>NUCLEOTIDE SEQUENCE [LARGE SCALE GENOMIC DNA]</scope>
</reference>
<evidence type="ECO:0000313" key="2">
    <source>
        <dbReference type="EMBL" id="PJC24189.1"/>
    </source>
</evidence>
<comment type="function">
    <text evidence="1">Allows the formation of correctly charged Asn-tRNA(Asn) or Gln-tRNA(Gln) through the transamidation of misacylated Asp-tRNA(Asn) or Glu-tRNA(Gln) in organisms which lack either or both of asparaginyl-tRNA or glutaminyl-tRNA synthetases. The reaction takes place in the presence of glutamine and ATP through an activated phospho-Asp-tRNA(Asn) or phospho-Glu-tRNA(Gln).</text>
</comment>
<dbReference type="NCBIfam" id="TIGR00135">
    <property type="entry name" value="gatC"/>
    <property type="match status" value="1"/>
</dbReference>
<protein>
    <recommendedName>
        <fullName evidence="1">Aspartyl/glutamyl-tRNA(Asn/Gln) amidotransferase subunit C</fullName>
        <shortName evidence="1">Asp/Glu-ADT subunit C</shortName>
        <ecNumber evidence="1">6.3.5.-</ecNumber>
    </recommendedName>
</protein>
<evidence type="ECO:0000256" key="1">
    <source>
        <dbReference type="HAMAP-Rule" id="MF_00122"/>
    </source>
</evidence>
<dbReference type="AlphaFoldDB" id="A0A2M8EN84"/>
<dbReference type="GO" id="GO:0050566">
    <property type="term" value="F:asparaginyl-tRNA synthase (glutamine-hydrolyzing) activity"/>
    <property type="evidence" value="ECO:0007669"/>
    <property type="project" value="RHEA"/>
</dbReference>
<dbReference type="GO" id="GO:0005524">
    <property type="term" value="F:ATP binding"/>
    <property type="evidence" value="ECO:0007669"/>
    <property type="project" value="UniProtKB-KW"/>
</dbReference>
<dbReference type="EMBL" id="PFSI01000063">
    <property type="protein sequence ID" value="PJC24189.1"/>
    <property type="molecule type" value="Genomic_DNA"/>
</dbReference>
<name>A0A2M8EN84_9BACT</name>
<keyword evidence="1" id="KW-0436">Ligase</keyword>
<gene>
    <name evidence="1" type="primary">gatC</name>
    <name evidence="2" type="ORF">CO057_04125</name>
</gene>
<dbReference type="InterPro" id="IPR036113">
    <property type="entry name" value="Asp/Glu-ADT_sf_sub_c"/>
</dbReference>
<dbReference type="SUPFAM" id="SSF141000">
    <property type="entry name" value="Glu-tRNAGln amidotransferase C subunit"/>
    <property type="match status" value="1"/>
</dbReference>
<comment type="similarity">
    <text evidence="1">Belongs to the GatC family.</text>
</comment>
<keyword evidence="1" id="KW-0648">Protein biosynthesis</keyword>
<dbReference type="Pfam" id="PF02686">
    <property type="entry name" value="GatC"/>
    <property type="match status" value="1"/>
</dbReference>
<dbReference type="GO" id="GO:0006450">
    <property type="term" value="P:regulation of translational fidelity"/>
    <property type="evidence" value="ECO:0007669"/>
    <property type="project" value="InterPro"/>
</dbReference>
<evidence type="ECO:0000313" key="3">
    <source>
        <dbReference type="Proteomes" id="UP000230251"/>
    </source>
</evidence>
<keyword evidence="2" id="KW-0808">Transferase</keyword>
<comment type="caution">
    <text evidence="2">The sequence shown here is derived from an EMBL/GenBank/DDBJ whole genome shotgun (WGS) entry which is preliminary data.</text>
</comment>
<keyword evidence="1" id="KW-0067">ATP-binding</keyword>
<dbReference type="GO" id="GO:0050567">
    <property type="term" value="F:glutaminyl-tRNA synthase (glutamine-hydrolyzing) activity"/>
    <property type="evidence" value="ECO:0007669"/>
    <property type="project" value="UniProtKB-UniRule"/>
</dbReference>